<organism evidence="1 2">
    <name type="scientific">Bionectria ochroleuca</name>
    <name type="common">Gliocladium roseum</name>
    <dbReference type="NCBI Taxonomy" id="29856"/>
    <lineage>
        <taxon>Eukaryota</taxon>
        <taxon>Fungi</taxon>
        <taxon>Dikarya</taxon>
        <taxon>Ascomycota</taxon>
        <taxon>Pezizomycotina</taxon>
        <taxon>Sordariomycetes</taxon>
        <taxon>Hypocreomycetidae</taxon>
        <taxon>Hypocreales</taxon>
        <taxon>Bionectriaceae</taxon>
        <taxon>Clonostachys</taxon>
    </lineage>
</organism>
<sequence length="527" mass="61534">MGEPRKPRVPYTMVESLRGPNYVFQRALPDVTDASARRRYMDTFIRHVMSVRNDQITDYRIHVTIVYLRFLIRNRYRWVAEDWLSCMLDLHVWNEMFQAHPLMKVWPTFPWTLITHDRSSNPSRMYMDFREFHFLDNDPCKDLRDDESTDRQLESELGVGLMQHRDELVNAWKSEFEAFGEDPVMLTQPGLNPEAPPFRPEVTAAIPAPRFNMSLIRTALDEGPMIRQGDINEHAMPHAQESSSQGTEVVVIHPALVDLWDGIKEYRNWSDSGLVASAWEIRLPHERVTNMLLPNRKTIETHVGEGTMAHIVRRGTGGRTYTLAIEISQHAASEFSAFQKSLIRNMWKRMLRWIITIVQGAMIPWETWSFLWEHQLYVPMKANVSEADTWYELIHVMQVFRQNRSQEMLERNLSQTQALDQFEDALVANGHTIEQMNRRLVELVSSTIPPNHRAPDIQALVNAICLEGYKFAQGAELDKRDDFFMFAMSAIYIIAQRNLEREEERHRHFAVAKALYSVILEYFTLTG</sequence>
<gene>
    <name evidence="1" type="ORF">CLO192961_LOCUS121713</name>
</gene>
<keyword evidence="2" id="KW-1185">Reference proteome</keyword>
<protein>
    <submittedName>
        <fullName evidence="1">Uncharacterized protein</fullName>
    </submittedName>
</protein>
<accession>A0ABY6TY71</accession>
<evidence type="ECO:0000313" key="1">
    <source>
        <dbReference type="EMBL" id="VUC23631.1"/>
    </source>
</evidence>
<reference evidence="1 2" key="1">
    <citation type="submission" date="2019-06" db="EMBL/GenBank/DDBJ databases">
        <authorList>
            <person name="Broberg M."/>
        </authorList>
    </citation>
    <scope>NUCLEOTIDE SEQUENCE [LARGE SCALE GENOMIC DNA]</scope>
</reference>
<comment type="caution">
    <text evidence="1">The sequence shown here is derived from an EMBL/GenBank/DDBJ whole genome shotgun (WGS) entry which is preliminary data.</text>
</comment>
<dbReference type="EMBL" id="CABFNS010000710">
    <property type="protein sequence ID" value="VUC23631.1"/>
    <property type="molecule type" value="Genomic_DNA"/>
</dbReference>
<name>A0ABY6TY71_BIOOC</name>
<evidence type="ECO:0000313" key="2">
    <source>
        <dbReference type="Proteomes" id="UP000766486"/>
    </source>
</evidence>
<dbReference type="Proteomes" id="UP000766486">
    <property type="component" value="Unassembled WGS sequence"/>
</dbReference>
<proteinExistence type="predicted"/>